<evidence type="ECO:0000256" key="2">
    <source>
        <dbReference type="ARBA" id="ARBA00022692"/>
    </source>
</evidence>
<sequence>MEKYSQFRDRGSGVAPFFSIKSKPAGIYLPIFILLFVLKSPFIIIVTSYFLLLHWLPLGPLFRKAILWIILGIPGLWWFDLQIDGVRKGSLAKKHAGKIPGPSDVIASSFTSPIDALYLAAIFDPIFTISYPHTEKVQVVSLFSAIFRALNKPEEYPPKDAKMTDIKNIVSSNQDRPVVVFPECTTSNGLGILPLSPSLLTVSEKTKIFPLYLRYTPSYITTPIPWLYFSFLWNLLATPTHCTCVRVGQAIYNKSPTEKYSSLNLSVTSPNILPRKMGEVKIIECMSNNVENLSHIKSSEEKNVLDNVGESLALLGRVPRVGLTVKDKLKFIEAWRSVR</sequence>
<name>A0A420I385_9PEZI</name>
<reference evidence="8 9" key="1">
    <citation type="journal article" date="2018" name="BMC Genomics">
        <title>Comparative genome analyses reveal sequence features reflecting distinct modes of host-adaptation between dicot and monocot powdery mildew.</title>
        <authorList>
            <person name="Wu Y."/>
            <person name="Ma X."/>
            <person name="Pan Z."/>
            <person name="Kale S.D."/>
            <person name="Song Y."/>
            <person name="King H."/>
            <person name="Zhang Q."/>
            <person name="Presley C."/>
            <person name="Deng X."/>
            <person name="Wei C.I."/>
            <person name="Xiao S."/>
        </authorList>
    </citation>
    <scope>NUCLEOTIDE SEQUENCE [LARGE SCALE GENOMIC DNA]</scope>
    <source>
        <strain evidence="8">UMSG2</strain>
    </source>
</reference>
<evidence type="ECO:0000256" key="7">
    <source>
        <dbReference type="SAM" id="Phobius"/>
    </source>
</evidence>
<evidence type="ECO:0000313" key="8">
    <source>
        <dbReference type="EMBL" id="RKF64145.1"/>
    </source>
</evidence>
<keyword evidence="1 8" id="KW-0808">Transferase</keyword>
<feature type="transmembrane region" description="Helical" evidence="7">
    <location>
        <begin position="27"/>
        <end position="55"/>
    </location>
</feature>
<dbReference type="GO" id="GO:0016746">
    <property type="term" value="F:acyltransferase activity"/>
    <property type="evidence" value="ECO:0007669"/>
    <property type="project" value="UniProtKB-KW"/>
</dbReference>
<gene>
    <name evidence="8" type="ORF">OnM2_020040</name>
</gene>
<evidence type="ECO:0000256" key="4">
    <source>
        <dbReference type="ARBA" id="ARBA00023098"/>
    </source>
</evidence>
<dbReference type="PANTHER" id="PTHR23063">
    <property type="entry name" value="PHOSPHOLIPID ACYLTRANSFERASE"/>
    <property type="match status" value="1"/>
</dbReference>
<dbReference type="Proteomes" id="UP000286134">
    <property type="component" value="Unassembled WGS sequence"/>
</dbReference>
<dbReference type="EMBL" id="MCFK01002094">
    <property type="protein sequence ID" value="RKF64145.1"/>
    <property type="molecule type" value="Genomic_DNA"/>
</dbReference>
<keyword evidence="9" id="KW-1185">Reference proteome</keyword>
<evidence type="ECO:0000256" key="5">
    <source>
        <dbReference type="ARBA" id="ARBA00023136"/>
    </source>
</evidence>
<dbReference type="AlphaFoldDB" id="A0A420I385"/>
<keyword evidence="4" id="KW-0443">Lipid metabolism</keyword>
<evidence type="ECO:0000313" key="9">
    <source>
        <dbReference type="Proteomes" id="UP000286134"/>
    </source>
</evidence>
<evidence type="ECO:0000256" key="1">
    <source>
        <dbReference type="ARBA" id="ARBA00022679"/>
    </source>
</evidence>
<protein>
    <submittedName>
        <fullName evidence="8">Putative lysophosphatidic acid:oleoyl-CoA acyltransferase</fullName>
    </submittedName>
</protein>
<dbReference type="STRING" id="212602.A0A420I385"/>
<keyword evidence="5 7" id="KW-0472">Membrane</keyword>
<organism evidence="8 9">
    <name type="scientific">Erysiphe neolycopersici</name>
    <dbReference type="NCBI Taxonomy" id="212602"/>
    <lineage>
        <taxon>Eukaryota</taxon>
        <taxon>Fungi</taxon>
        <taxon>Dikarya</taxon>
        <taxon>Ascomycota</taxon>
        <taxon>Pezizomycotina</taxon>
        <taxon>Leotiomycetes</taxon>
        <taxon>Erysiphales</taxon>
        <taxon>Erysiphaceae</taxon>
        <taxon>Erysiphe</taxon>
    </lineage>
</organism>
<dbReference type="GO" id="GO:0006629">
    <property type="term" value="P:lipid metabolic process"/>
    <property type="evidence" value="ECO:0007669"/>
    <property type="project" value="UniProtKB-KW"/>
</dbReference>
<keyword evidence="2 7" id="KW-0812">Transmembrane</keyword>
<comment type="caution">
    <text evidence="8">The sequence shown here is derived from an EMBL/GenBank/DDBJ whole genome shotgun (WGS) entry which is preliminary data.</text>
</comment>
<keyword evidence="3 7" id="KW-1133">Transmembrane helix</keyword>
<proteinExistence type="predicted"/>
<evidence type="ECO:0000256" key="3">
    <source>
        <dbReference type="ARBA" id="ARBA00022989"/>
    </source>
</evidence>
<keyword evidence="6 8" id="KW-0012">Acyltransferase</keyword>
<dbReference type="PANTHER" id="PTHR23063:SF60">
    <property type="entry name" value="LYSOPHOSPHATIDIC ACID:OLEOYL-COA ACYLTRANSFERASE 1"/>
    <property type="match status" value="1"/>
</dbReference>
<accession>A0A420I385</accession>
<evidence type="ECO:0000256" key="6">
    <source>
        <dbReference type="ARBA" id="ARBA00023315"/>
    </source>
</evidence>
<dbReference type="OrthoDB" id="272512at2759"/>